<evidence type="ECO:0000256" key="3">
    <source>
        <dbReference type="ARBA" id="ARBA00022989"/>
    </source>
</evidence>
<feature type="domain" description="G-protein coupled receptors family 1 profile" evidence="6">
    <location>
        <begin position="1"/>
        <end position="212"/>
    </location>
</feature>
<evidence type="ECO:0000259" key="6">
    <source>
        <dbReference type="PROSITE" id="PS50262"/>
    </source>
</evidence>
<feature type="transmembrane region" description="Helical" evidence="5">
    <location>
        <begin position="157"/>
        <end position="176"/>
    </location>
</feature>
<evidence type="ECO:0000313" key="8">
    <source>
        <dbReference type="Proteomes" id="UP000192578"/>
    </source>
</evidence>
<accession>A0A1W0WFG8</accession>
<dbReference type="InterPro" id="IPR017452">
    <property type="entry name" value="GPCR_Rhodpsn_7TM"/>
</dbReference>
<proteinExistence type="predicted"/>
<comment type="subcellular location">
    <subcellularLocation>
        <location evidence="1">Membrane</location>
    </subcellularLocation>
</comment>
<protein>
    <recommendedName>
        <fullName evidence="6">G-protein coupled receptors family 1 profile domain-containing protein</fullName>
    </recommendedName>
</protein>
<dbReference type="EMBL" id="MTYJ01000113">
    <property type="protein sequence ID" value="OQV13960.1"/>
    <property type="molecule type" value="Genomic_DNA"/>
</dbReference>
<dbReference type="SUPFAM" id="SSF81321">
    <property type="entry name" value="Family A G protein-coupled receptor-like"/>
    <property type="match status" value="1"/>
</dbReference>
<feature type="transmembrane region" description="Helical" evidence="5">
    <location>
        <begin position="196"/>
        <end position="216"/>
    </location>
</feature>
<comment type="caution">
    <text evidence="7">The sequence shown here is derived from an EMBL/GenBank/DDBJ whole genome shotgun (WGS) entry which is preliminary data.</text>
</comment>
<organism evidence="7 8">
    <name type="scientific">Hypsibius exemplaris</name>
    <name type="common">Freshwater tardigrade</name>
    <dbReference type="NCBI Taxonomy" id="2072580"/>
    <lineage>
        <taxon>Eukaryota</taxon>
        <taxon>Metazoa</taxon>
        <taxon>Ecdysozoa</taxon>
        <taxon>Tardigrada</taxon>
        <taxon>Eutardigrada</taxon>
        <taxon>Parachela</taxon>
        <taxon>Hypsibioidea</taxon>
        <taxon>Hypsibiidae</taxon>
        <taxon>Hypsibius</taxon>
    </lineage>
</organism>
<dbReference type="AlphaFoldDB" id="A0A1W0WFG8"/>
<evidence type="ECO:0000256" key="4">
    <source>
        <dbReference type="ARBA" id="ARBA00023136"/>
    </source>
</evidence>
<keyword evidence="3 5" id="KW-1133">Transmembrane helix</keyword>
<keyword evidence="2 5" id="KW-0812">Transmembrane</keyword>
<reference evidence="8" key="1">
    <citation type="submission" date="2017-01" db="EMBL/GenBank/DDBJ databases">
        <title>Comparative genomics of anhydrobiosis in the tardigrade Hypsibius dujardini.</title>
        <authorList>
            <person name="Yoshida Y."/>
            <person name="Koutsovoulos G."/>
            <person name="Laetsch D."/>
            <person name="Stevens L."/>
            <person name="Kumar S."/>
            <person name="Horikawa D."/>
            <person name="Ishino K."/>
            <person name="Komine S."/>
            <person name="Tomita M."/>
            <person name="Blaxter M."/>
            <person name="Arakawa K."/>
        </authorList>
    </citation>
    <scope>NUCLEOTIDE SEQUENCE [LARGE SCALE GENOMIC DNA]</scope>
    <source>
        <strain evidence="8">Z151</strain>
    </source>
</reference>
<dbReference type="GO" id="GO:0016020">
    <property type="term" value="C:membrane"/>
    <property type="evidence" value="ECO:0007669"/>
    <property type="project" value="UniProtKB-SubCell"/>
</dbReference>
<keyword evidence="4 5" id="KW-0472">Membrane</keyword>
<evidence type="ECO:0000256" key="1">
    <source>
        <dbReference type="ARBA" id="ARBA00004370"/>
    </source>
</evidence>
<evidence type="ECO:0000313" key="7">
    <source>
        <dbReference type="EMBL" id="OQV13960.1"/>
    </source>
</evidence>
<evidence type="ECO:0000256" key="5">
    <source>
        <dbReference type="SAM" id="Phobius"/>
    </source>
</evidence>
<name>A0A1W0WFG8_HYPEX</name>
<dbReference type="Gene3D" id="1.20.1070.10">
    <property type="entry name" value="Rhodopsin 7-helix transmembrane proteins"/>
    <property type="match status" value="1"/>
</dbReference>
<dbReference type="PROSITE" id="PS50262">
    <property type="entry name" value="G_PROTEIN_RECEP_F1_2"/>
    <property type="match status" value="1"/>
</dbReference>
<gene>
    <name evidence="7" type="ORF">BV898_11842</name>
</gene>
<keyword evidence="8" id="KW-1185">Reference proteome</keyword>
<evidence type="ECO:0000256" key="2">
    <source>
        <dbReference type="ARBA" id="ARBA00022692"/>
    </source>
</evidence>
<sequence>MSVDRWLSTEFPVVYKNHISRGKVLTLIGAVWTYYLCQYIVMYATFPGSFVITCQKVMFFGYRERWWSVFSSMQYPIYVSIMTLTQARIAMLAIQAKLKVLRNRIMVNFASESMGITDKASASAVTKNPSPTTVGRQAARKNVRSAGLLLRSMWKTVLAGSVVVIVAIVCNVPVVIVTEYSRGIKLTTTGRTTAYLVSNFQYISPTVTYFLFYANFRRCAVEIIAKARSKVGIQ</sequence>
<dbReference type="Proteomes" id="UP000192578">
    <property type="component" value="Unassembled WGS sequence"/>
</dbReference>
<feature type="transmembrane region" description="Helical" evidence="5">
    <location>
        <begin position="24"/>
        <end position="46"/>
    </location>
</feature>